<dbReference type="OrthoDB" id="287530at2"/>
<evidence type="ECO:0000256" key="1">
    <source>
        <dbReference type="SAM" id="MobiDB-lite"/>
    </source>
</evidence>
<accession>A0A5C5V0D8</accession>
<reference evidence="2 3" key="1">
    <citation type="submission" date="2019-02" db="EMBL/GenBank/DDBJ databases">
        <title>Deep-cultivation of Planctomycetes and their phenomic and genomic characterization uncovers novel biology.</title>
        <authorList>
            <person name="Wiegand S."/>
            <person name="Jogler M."/>
            <person name="Boedeker C."/>
            <person name="Pinto D."/>
            <person name="Vollmers J."/>
            <person name="Rivas-Marin E."/>
            <person name="Kohn T."/>
            <person name="Peeters S.H."/>
            <person name="Heuer A."/>
            <person name="Rast P."/>
            <person name="Oberbeckmann S."/>
            <person name="Bunk B."/>
            <person name="Jeske O."/>
            <person name="Meyerdierks A."/>
            <person name="Storesund J.E."/>
            <person name="Kallscheuer N."/>
            <person name="Luecker S."/>
            <person name="Lage O.M."/>
            <person name="Pohl T."/>
            <person name="Merkel B.J."/>
            <person name="Hornburger P."/>
            <person name="Mueller R.-W."/>
            <person name="Bruemmer F."/>
            <person name="Labrenz M."/>
            <person name="Spormann A.M."/>
            <person name="Op Den Camp H."/>
            <person name="Overmann J."/>
            <person name="Amann R."/>
            <person name="Jetten M.S.M."/>
            <person name="Mascher T."/>
            <person name="Medema M.H."/>
            <person name="Devos D.P."/>
            <person name="Kaster A.-K."/>
            <person name="Ovreas L."/>
            <person name="Rohde M."/>
            <person name="Galperin M.Y."/>
            <person name="Jogler C."/>
        </authorList>
    </citation>
    <scope>NUCLEOTIDE SEQUENCE [LARGE SCALE GENOMIC DNA]</scope>
    <source>
        <strain evidence="2 3">Enr8</strain>
    </source>
</reference>
<dbReference type="AlphaFoldDB" id="A0A5C5V0D8"/>
<feature type="region of interest" description="Disordered" evidence="1">
    <location>
        <begin position="378"/>
        <end position="519"/>
    </location>
</feature>
<evidence type="ECO:0000313" key="3">
    <source>
        <dbReference type="Proteomes" id="UP000318878"/>
    </source>
</evidence>
<proteinExistence type="predicted"/>
<sequence>MNRSDRIERLRELLQGQGMFPIAVPDPMIEAAVDRFDSTNKPLQEFTSVELLEAPHEVDWLVPGLLSRGAPAVICGPSKCLKTSLAVDLVAALSTGEKFLGRFATKRKVRVGFFSGEQAKHALTDLTRRWMTSKQKQETPRFVCALQGASANLEKQLRQLRAWIGKYELEVVMIDPLDVAAKTKRAHTLHLQAMIRCCLECGATPILCCATRKTIRPRTLDVTDLQSAGCHDLARQWLLVNRRQSYELGSGQHKLWLTVGGDAGQDSLWGVDVEEGRLDDSAGRRWSTKVRTVDSLKNEQAAREAMTRDERHDAKLRVVIENLGPDRAMKQTVREHAGMNGTMFAAAWERLEEAGEIEKVTPTRRSGFATFQLKNVGQSSVGQAVPAESTSDHPEQSPPTPKNETVQSGPPELQEPPVGSAMRTKTPPNDDDDQVINNATNQKESPASPIAEKPKQSSPVADKSKQSSPVEPHESTNKSSPTQKAPEGRRQPSLGRSRASDAALGKVATKIASPGGATQ</sequence>
<dbReference type="Proteomes" id="UP000318878">
    <property type="component" value="Unassembled WGS sequence"/>
</dbReference>
<dbReference type="RefSeq" id="WP_146433696.1">
    <property type="nucleotide sequence ID" value="NZ_SJPF01000004.1"/>
</dbReference>
<keyword evidence="3" id="KW-1185">Reference proteome</keyword>
<dbReference type="InterPro" id="IPR027417">
    <property type="entry name" value="P-loop_NTPase"/>
</dbReference>
<gene>
    <name evidence="2" type="ORF">Enr8_34410</name>
</gene>
<dbReference type="SUPFAM" id="SSF52540">
    <property type="entry name" value="P-loop containing nucleoside triphosphate hydrolases"/>
    <property type="match status" value="1"/>
</dbReference>
<name>A0A5C5V0D8_9BACT</name>
<dbReference type="Gene3D" id="3.40.50.300">
    <property type="entry name" value="P-loop containing nucleotide triphosphate hydrolases"/>
    <property type="match status" value="1"/>
</dbReference>
<comment type="caution">
    <text evidence="2">The sequence shown here is derived from an EMBL/GenBank/DDBJ whole genome shotgun (WGS) entry which is preliminary data.</text>
</comment>
<dbReference type="Pfam" id="PF13481">
    <property type="entry name" value="AAA_25"/>
    <property type="match status" value="1"/>
</dbReference>
<dbReference type="EMBL" id="SJPF01000004">
    <property type="protein sequence ID" value="TWT31519.1"/>
    <property type="molecule type" value="Genomic_DNA"/>
</dbReference>
<evidence type="ECO:0000313" key="2">
    <source>
        <dbReference type="EMBL" id="TWT31519.1"/>
    </source>
</evidence>
<protein>
    <submittedName>
        <fullName evidence="2">Uncharacterized protein</fullName>
    </submittedName>
</protein>
<organism evidence="2 3">
    <name type="scientific">Blastopirellula retiformator</name>
    <dbReference type="NCBI Taxonomy" id="2527970"/>
    <lineage>
        <taxon>Bacteria</taxon>
        <taxon>Pseudomonadati</taxon>
        <taxon>Planctomycetota</taxon>
        <taxon>Planctomycetia</taxon>
        <taxon>Pirellulales</taxon>
        <taxon>Pirellulaceae</taxon>
        <taxon>Blastopirellula</taxon>
    </lineage>
</organism>
<feature type="compositionally biased region" description="Polar residues" evidence="1">
    <location>
        <begin position="435"/>
        <end position="445"/>
    </location>
</feature>